<dbReference type="PANTHER" id="PTHR37024:SF5">
    <property type="entry name" value="IMPA N-TERMINAL DOMAIN-CONTAINING PROTEIN"/>
    <property type="match status" value="1"/>
</dbReference>
<name>A0ABX6KAV2_SALCS</name>
<reference evidence="4 5" key="1">
    <citation type="submission" date="2020-03" db="EMBL/GenBank/DDBJ databases">
        <title>Genome mining reveals the biosynthetic pathways of PHA and ectoines of the halophilic strain Salinivibrio costicola M318 isolated from fermented shrimp paste.</title>
        <authorList>
            <person name="Doan T.V."/>
            <person name="Tran L.T."/>
            <person name="Trieu T.A."/>
            <person name="Nguyen Q.V."/>
            <person name="Quach T.N."/>
            <person name="Phi T.Q."/>
            <person name="Kumar S."/>
        </authorList>
    </citation>
    <scope>NUCLEOTIDE SEQUENCE [LARGE SCALE GENOMIC DNA]</scope>
    <source>
        <strain evidence="4 5">M318</strain>
    </source>
</reference>
<dbReference type="EMBL" id="CP050267">
    <property type="protein sequence ID" value="QIR07476.1"/>
    <property type="molecule type" value="Genomic_DNA"/>
</dbReference>
<evidence type="ECO:0000256" key="2">
    <source>
        <dbReference type="SAM" id="Phobius"/>
    </source>
</evidence>
<keyword evidence="2" id="KW-0472">Membrane</keyword>
<keyword evidence="5" id="KW-1185">Reference proteome</keyword>
<evidence type="ECO:0000313" key="4">
    <source>
        <dbReference type="EMBL" id="QIR07476.1"/>
    </source>
</evidence>
<dbReference type="InterPro" id="IPR010657">
    <property type="entry name" value="ImpA_N"/>
</dbReference>
<gene>
    <name evidence="4" type="ORF">HBA18_13725</name>
</gene>
<dbReference type="RefSeq" id="WP_167315090.1">
    <property type="nucleotide sequence ID" value="NZ_CP050267.1"/>
</dbReference>
<protein>
    <submittedName>
        <fullName evidence="4">Type VI secretion protein</fullName>
    </submittedName>
</protein>
<feature type="domain" description="ImpA N-terminal" evidence="3">
    <location>
        <begin position="20"/>
        <end position="97"/>
    </location>
</feature>
<keyword evidence="1" id="KW-0175">Coiled coil</keyword>
<sequence length="429" mass="49171">MPFIISIDNQPFKISLDASSIRDDERYDAVREQINKRHSPLSGGTDWACVKDSCQALARDKGIDLLLSGYFTVAALKTSGLAEFANGLELLLACLNNETEVNEKRARARKEALDWVNSRVLSELKQIKPDQQALRDLYRCERLCDSLFHVLERQQPHHVVDYEGLAYVLFEHIDRIETRLHSAVKQQQRDEEENPTITVKKSRRQNVFACAFGAILVVIIWLAYPYIPYFQTPFITYSPQPSLNSERALKEFTQRYSPSSLTRWQDAFVAMYQQAIESELDQSIETPKVLAAQHLNALTTLYGEHEASSVLLSAYNTQREEALESTNKYIDKFRAVRTKMANIALLAEQNRWWALQKQTRSLENFAISLSPIYGRADYVTLLIEQGEFEKANNELMVLTERLNHLSWKVAELNEALNDASAKVTTENEN</sequence>
<evidence type="ECO:0000259" key="3">
    <source>
        <dbReference type="Pfam" id="PF06812"/>
    </source>
</evidence>
<keyword evidence="2" id="KW-0812">Transmembrane</keyword>
<dbReference type="Pfam" id="PF06812">
    <property type="entry name" value="ImpA_N"/>
    <property type="match status" value="1"/>
</dbReference>
<keyword evidence="2" id="KW-1133">Transmembrane helix</keyword>
<proteinExistence type="predicted"/>
<feature type="transmembrane region" description="Helical" evidence="2">
    <location>
        <begin position="207"/>
        <end position="227"/>
    </location>
</feature>
<dbReference type="Proteomes" id="UP000501408">
    <property type="component" value="Chromosome 2"/>
</dbReference>
<organism evidence="4 5">
    <name type="scientific">Salinivibrio costicola</name>
    <name type="common">Vibrio costicola</name>
    <dbReference type="NCBI Taxonomy" id="51367"/>
    <lineage>
        <taxon>Bacteria</taxon>
        <taxon>Pseudomonadati</taxon>
        <taxon>Pseudomonadota</taxon>
        <taxon>Gammaproteobacteria</taxon>
        <taxon>Vibrionales</taxon>
        <taxon>Vibrionaceae</taxon>
        <taxon>Salinivibrio</taxon>
    </lineage>
</organism>
<feature type="coiled-coil region" evidence="1">
    <location>
        <begin position="402"/>
        <end position="429"/>
    </location>
</feature>
<evidence type="ECO:0000256" key="1">
    <source>
        <dbReference type="SAM" id="Coils"/>
    </source>
</evidence>
<accession>A0ABX6KAV2</accession>
<evidence type="ECO:0000313" key="5">
    <source>
        <dbReference type="Proteomes" id="UP000501408"/>
    </source>
</evidence>
<dbReference type="PANTHER" id="PTHR37024">
    <property type="entry name" value="TYPE VI SECRETION SYSTEM DUF2094 AND IMPA-RELATED DOMAIN PROTEIN"/>
    <property type="match status" value="1"/>
</dbReference>